<accession>A0A8G2CHX0</accession>
<dbReference type="RefSeq" id="WP_139333943.1">
    <property type="nucleotide sequence ID" value="NZ_FTNE01000002.1"/>
</dbReference>
<sequence>MPRSPGLMPLEPSFDIFLFAVVGEDRRGVPVSVLSILARSNIDPWEEAASLARLPRTTAADRLAGLITAVPDGIEGSACPETTASRLVKLLPHASIAIDHPFATMARTTTMQFPAVSARSRVAAILLCAALIASLVYVVSSSEPDTQTGHTAEAAITSPTDR</sequence>
<gene>
    <name evidence="2" type="ORF">SAMN05421828_10238</name>
</gene>
<keyword evidence="3" id="KW-1185">Reference proteome</keyword>
<feature type="region of interest" description="Disordered" evidence="1">
    <location>
        <begin position="143"/>
        <end position="162"/>
    </location>
</feature>
<evidence type="ECO:0000313" key="3">
    <source>
        <dbReference type="Proteomes" id="UP000186308"/>
    </source>
</evidence>
<reference evidence="2 3" key="1">
    <citation type="submission" date="2017-01" db="EMBL/GenBank/DDBJ databases">
        <authorList>
            <person name="Varghese N."/>
            <person name="Submissions S."/>
        </authorList>
    </citation>
    <scope>NUCLEOTIDE SEQUENCE [LARGE SCALE GENOMIC DNA]</scope>
    <source>
        <strain evidence="2 3">ATCC 35905</strain>
    </source>
</reference>
<organism evidence="2 3">
    <name type="scientific">Acidiphilium rubrum</name>
    <dbReference type="NCBI Taxonomy" id="526"/>
    <lineage>
        <taxon>Bacteria</taxon>
        <taxon>Pseudomonadati</taxon>
        <taxon>Pseudomonadota</taxon>
        <taxon>Alphaproteobacteria</taxon>
        <taxon>Acetobacterales</taxon>
        <taxon>Acidocellaceae</taxon>
        <taxon>Acidiphilium</taxon>
    </lineage>
</organism>
<dbReference type="OrthoDB" id="7283160at2"/>
<evidence type="ECO:0000256" key="1">
    <source>
        <dbReference type="SAM" id="MobiDB-lite"/>
    </source>
</evidence>
<protein>
    <submittedName>
        <fullName evidence="2">Uncharacterized protein</fullName>
    </submittedName>
</protein>
<name>A0A8G2CHX0_ACIRU</name>
<comment type="caution">
    <text evidence="2">The sequence shown here is derived from an EMBL/GenBank/DDBJ whole genome shotgun (WGS) entry which is preliminary data.</text>
</comment>
<dbReference type="AlphaFoldDB" id="A0A8G2CHX0"/>
<dbReference type="EMBL" id="FTNE01000002">
    <property type="protein sequence ID" value="SIQ15485.1"/>
    <property type="molecule type" value="Genomic_DNA"/>
</dbReference>
<dbReference type="Proteomes" id="UP000186308">
    <property type="component" value="Unassembled WGS sequence"/>
</dbReference>
<proteinExistence type="predicted"/>
<evidence type="ECO:0000313" key="2">
    <source>
        <dbReference type="EMBL" id="SIQ15485.1"/>
    </source>
</evidence>